<dbReference type="RefSeq" id="WP_386735347.1">
    <property type="nucleotide sequence ID" value="NZ_JBHRXI010000010.1"/>
</dbReference>
<dbReference type="NCBIfam" id="TIGR00222">
    <property type="entry name" value="panB"/>
    <property type="match status" value="1"/>
</dbReference>
<protein>
    <recommendedName>
        <fullName evidence="5">3-methyl-2-oxobutanoate hydroxymethyltransferase</fullName>
        <ecNumber evidence="5">2.1.2.11</ecNumber>
    </recommendedName>
    <alternativeName>
        <fullName evidence="5">Ketopantoate hydroxymethyltransferase</fullName>
        <shortName evidence="5">KPHMT</shortName>
    </alternativeName>
</protein>
<name>A0ABV7TEX2_9RHOB</name>
<dbReference type="GO" id="GO:0003864">
    <property type="term" value="F:3-methyl-2-oxobutanoate hydroxymethyltransferase activity"/>
    <property type="evidence" value="ECO:0007669"/>
    <property type="project" value="UniProtKB-EC"/>
</dbReference>
<evidence type="ECO:0000256" key="3">
    <source>
        <dbReference type="ARBA" id="ARBA00022655"/>
    </source>
</evidence>
<keyword evidence="3 5" id="KW-0566">Pantothenate biosynthesis</keyword>
<comment type="subcellular location">
    <subcellularLocation>
        <location evidence="5">Cytoplasm</location>
    </subcellularLocation>
</comment>
<feature type="binding site" evidence="5">
    <location>
        <position position="49"/>
    </location>
    <ligand>
        <name>Mg(2+)</name>
        <dbReference type="ChEBI" id="CHEBI:18420"/>
    </ligand>
</feature>
<keyword evidence="5" id="KW-0479">Metal-binding</keyword>
<dbReference type="InterPro" id="IPR003700">
    <property type="entry name" value="Pantoate_hydroxy_MeTrfase"/>
</dbReference>
<comment type="function">
    <text evidence="5">Catalyzes the reversible reaction in which hydroxymethyl group from 5,10-methylenetetrahydrofolate is transferred onto alpha-ketoisovalerate to form ketopantoate.</text>
</comment>
<evidence type="ECO:0000256" key="4">
    <source>
        <dbReference type="ARBA" id="ARBA00022679"/>
    </source>
</evidence>
<dbReference type="CDD" id="cd06557">
    <property type="entry name" value="KPHMT-like"/>
    <property type="match status" value="1"/>
</dbReference>
<organism evidence="6 7">
    <name type="scientific">Lutimaribacter marinistellae</name>
    <dbReference type="NCBI Taxonomy" id="1820329"/>
    <lineage>
        <taxon>Bacteria</taxon>
        <taxon>Pseudomonadati</taxon>
        <taxon>Pseudomonadota</taxon>
        <taxon>Alphaproteobacteria</taxon>
        <taxon>Rhodobacterales</taxon>
        <taxon>Roseobacteraceae</taxon>
        <taxon>Lutimaribacter</taxon>
    </lineage>
</organism>
<evidence type="ECO:0000313" key="7">
    <source>
        <dbReference type="Proteomes" id="UP001595629"/>
    </source>
</evidence>
<comment type="subunit">
    <text evidence="2 5">Homodecamer; pentamer of dimers.</text>
</comment>
<feature type="binding site" evidence="5">
    <location>
        <position position="117"/>
    </location>
    <ligand>
        <name>3-methyl-2-oxobutanoate</name>
        <dbReference type="ChEBI" id="CHEBI:11851"/>
    </ligand>
</feature>
<evidence type="ECO:0000256" key="5">
    <source>
        <dbReference type="HAMAP-Rule" id="MF_00156"/>
    </source>
</evidence>
<dbReference type="Gene3D" id="3.20.20.60">
    <property type="entry name" value="Phosphoenolpyruvate-binding domains"/>
    <property type="match status" value="1"/>
</dbReference>
<reference evidence="7" key="1">
    <citation type="journal article" date="2019" name="Int. J. Syst. Evol. Microbiol.">
        <title>The Global Catalogue of Microorganisms (GCM) 10K type strain sequencing project: providing services to taxonomists for standard genome sequencing and annotation.</title>
        <authorList>
            <consortium name="The Broad Institute Genomics Platform"/>
            <consortium name="The Broad Institute Genome Sequencing Center for Infectious Disease"/>
            <person name="Wu L."/>
            <person name="Ma J."/>
        </authorList>
    </citation>
    <scope>NUCLEOTIDE SEQUENCE [LARGE SCALE GENOMIC DNA]</scope>
    <source>
        <strain evidence="7">KCTC 42911</strain>
    </source>
</reference>
<accession>A0ABV7TEX2</accession>
<comment type="caution">
    <text evidence="5">Lacks conserved residue(s) required for the propagation of feature annotation.</text>
</comment>
<dbReference type="Proteomes" id="UP001595629">
    <property type="component" value="Unassembled WGS sequence"/>
</dbReference>
<dbReference type="PANTHER" id="PTHR20881">
    <property type="entry name" value="3-METHYL-2-OXOBUTANOATE HYDROXYMETHYLTRANSFERASE"/>
    <property type="match status" value="1"/>
</dbReference>
<keyword evidence="5" id="KW-0963">Cytoplasm</keyword>
<keyword evidence="5" id="KW-0460">Magnesium</keyword>
<dbReference type="InterPro" id="IPR040442">
    <property type="entry name" value="Pyrv_kinase-like_dom_sf"/>
</dbReference>
<comment type="pathway">
    <text evidence="5">Cofactor biosynthesis; (R)-pantothenate biosynthesis; (R)-pantoate from 3-methyl-2-oxobutanoate: step 1/2.</text>
</comment>
<dbReference type="HAMAP" id="MF_00156">
    <property type="entry name" value="PanB"/>
    <property type="match status" value="1"/>
</dbReference>
<evidence type="ECO:0000256" key="2">
    <source>
        <dbReference type="ARBA" id="ARBA00011424"/>
    </source>
</evidence>
<evidence type="ECO:0000313" key="6">
    <source>
        <dbReference type="EMBL" id="MFC3614159.1"/>
    </source>
</evidence>
<proteinExistence type="inferred from homology"/>
<dbReference type="SUPFAM" id="SSF51621">
    <property type="entry name" value="Phosphoenolpyruvate/pyruvate domain"/>
    <property type="match status" value="1"/>
</dbReference>
<dbReference type="PIRSF" id="PIRSF000388">
    <property type="entry name" value="Pantoate_hydroxy_MeTrfase"/>
    <property type="match status" value="1"/>
</dbReference>
<comment type="similarity">
    <text evidence="1 5">Belongs to the PanB family.</text>
</comment>
<evidence type="ECO:0000256" key="1">
    <source>
        <dbReference type="ARBA" id="ARBA00008676"/>
    </source>
</evidence>
<sequence length="288" mass="30595">MTQTTAKLTIPDLAAKKAAGERLVMVAVGEVLTATWAARAGIDIIGVGDSLGMTLHGHENTLAMTVDQMIMHTQAVRRGAPDTLCLVSMPYGSYATPDMAVTNAVRMMKESGADAVKLQLGREGAHIIRAVADAGVPVMSHVGLLPHRVHMLGGFKTQGRTAEAALDLIRDARAIEDAGAIGLEIEAMPYEVGKAVDKAVSIFTFSIGAGAAGTCQLLNGYDLLGAFDTFKPKFAKRYANIAETATQAFTAYAEDVRAGTFPDDDHSYRMKPEEAERLAQLLAEEDST</sequence>
<dbReference type="InterPro" id="IPR015813">
    <property type="entry name" value="Pyrv/PenolPyrv_kinase-like_dom"/>
</dbReference>
<feature type="binding site" evidence="5">
    <location>
        <begin position="49"/>
        <end position="50"/>
    </location>
    <ligand>
        <name>3-methyl-2-oxobutanoate</name>
        <dbReference type="ChEBI" id="CHEBI:11851"/>
    </ligand>
</feature>
<comment type="catalytic activity">
    <reaction evidence="5">
        <text>(6R)-5,10-methylene-5,6,7,8-tetrahydrofolate + 3-methyl-2-oxobutanoate + H2O = 2-dehydropantoate + (6S)-5,6,7,8-tetrahydrofolate</text>
        <dbReference type="Rhea" id="RHEA:11824"/>
        <dbReference type="ChEBI" id="CHEBI:11561"/>
        <dbReference type="ChEBI" id="CHEBI:11851"/>
        <dbReference type="ChEBI" id="CHEBI:15377"/>
        <dbReference type="ChEBI" id="CHEBI:15636"/>
        <dbReference type="ChEBI" id="CHEBI:57453"/>
        <dbReference type="EC" id="2.1.2.11"/>
    </reaction>
</comment>
<comment type="caution">
    <text evidence="6">The sequence shown here is derived from an EMBL/GenBank/DDBJ whole genome shotgun (WGS) entry which is preliminary data.</text>
</comment>
<gene>
    <name evidence="5 6" type="primary">panB</name>
    <name evidence="6" type="ORF">ACFORG_10350</name>
</gene>
<dbReference type="PANTHER" id="PTHR20881:SF0">
    <property type="entry name" value="3-METHYL-2-OXOBUTANOATE HYDROXYMETHYLTRANSFERASE"/>
    <property type="match status" value="1"/>
</dbReference>
<keyword evidence="7" id="KW-1185">Reference proteome</keyword>
<keyword evidence="4 5" id="KW-0808">Transferase</keyword>
<comment type="cofactor">
    <cofactor evidence="5">
        <name>Mg(2+)</name>
        <dbReference type="ChEBI" id="CHEBI:18420"/>
    </cofactor>
    <text evidence="5">Binds 1 Mg(2+) ion per subunit.</text>
</comment>
<dbReference type="Pfam" id="PF02548">
    <property type="entry name" value="Pantoate_transf"/>
    <property type="match status" value="1"/>
</dbReference>
<dbReference type="EMBL" id="JBHRXI010000010">
    <property type="protein sequence ID" value="MFC3614159.1"/>
    <property type="molecule type" value="Genomic_DNA"/>
</dbReference>
<dbReference type="EC" id="2.1.2.11" evidence="5"/>
<dbReference type="NCBIfam" id="NF001452">
    <property type="entry name" value="PRK00311.1"/>
    <property type="match status" value="1"/>
</dbReference>
<feature type="active site" description="Proton acceptor" evidence="5">
    <location>
        <position position="186"/>
    </location>
</feature>